<sequence>MPPKRKIRTNAPRGNGIHANGYQNWDNNDDERHVGSFALEDSPSSDFEVVLTGKKQRTNSDRAKPTRVLKQENCAEIELHNPIDTEPEGATDFDSGLGQLLSLNNILYNNVLKEMLDRLKSIQKTQKAMEEWQKDRDAKIFARLDKIDNELEALQNGTLAIGAASTDSGQWPTKVIPLNPFTLVSELEALEKSLQDDEILKRMVRRKVLISFRFYKTFYFVHQVKEFENLNASDYEKYIRMCWRKIFVDELAEKYCWRGTTTKKCIRPLSITLAIRSASRKKYRDFDESVFDRASQKFFQYAHDRLMKLANYVTKAKKVNRDDPLAIPTSDNS</sequence>
<dbReference type="AlphaFoldDB" id="B4GZN0"/>
<dbReference type="eggNOG" id="ENOG502T81Z">
    <property type="taxonomic scope" value="Eukaryota"/>
</dbReference>
<organism evidence="3">
    <name type="scientific">Drosophila persimilis</name>
    <name type="common">Fruit fly</name>
    <dbReference type="NCBI Taxonomy" id="7234"/>
    <lineage>
        <taxon>Eukaryota</taxon>
        <taxon>Metazoa</taxon>
        <taxon>Ecdysozoa</taxon>
        <taxon>Arthropoda</taxon>
        <taxon>Hexapoda</taxon>
        <taxon>Insecta</taxon>
        <taxon>Pterygota</taxon>
        <taxon>Neoptera</taxon>
        <taxon>Endopterygota</taxon>
        <taxon>Diptera</taxon>
        <taxon>Brachycera</taxon>
        <taxon>Muscomorpha</taxon>
        <taxon>Ephydroidea</taxon>
        <taxon>Drosophilidae</taxon>
        <taxon>Drosophila</taxon>
        <taxon>Sophophora</taxon>
    </lineage>
</organism>
<dbReference type="EMBL" id="CH479199">
    <property type="protein sequence ID" value="EDW29457.1"/>
    <property type="molecule type" value="Genomic_DNA"/>
</dbReference>
<dbReference type="Proteomes" id="UP000008744">
    <property type="component" value="Unassembled WGS sequence"/>
</dbReference>
<evidence type="ECO:0000313" key="2">
    <source>
        <dbReference type="EMBL" id="EDW29457.1"/>
    </source>
</evidence>
<feature type="region of interest" description="Disordered" evidence="1">
    <location>
        <begin position="1"/>
        <end position="39"/>
    </location>
</feature>
<keyword evidence="3" id="KW-1185">Reference proteome</keyword>
<accession>B4GZN0</accession>
<dbReference type="HOGENOM" id="CLU_834899_0_0_1"/>
<evidence type="ECO:0000256" key="1">
    <source>
        <dbReference type="SAM" id="MobiDB-lite"/>
    </source>
</evidence>
<dbReference type="OMA" id="CWRGTTT"/>
<name>B4GZN0_DROPE</name>
<gene>
    <name evidence="2" type="primary">Dper\GL22768</name>
    <name evidence="2" type="ORF">Dper_GL22768</name>
</gene>
<dbReference type="OrthoDB" id="7852277at2759"/>
<reference evidence="2 3" key="1">
    <citation type="journal article" date="2007" name="Nature">
        <title>Evolution of genes and genomes on the Drosophila phylogeny.</title>
        <authorList>
            <consortium name="Drosophila 12 Genomes Consortium"/>
            <person name="Clark A.G."/>
            <person name="Eisen M.B."/>
            <person name="Smith D.R."/>
            <person name="Bergman C.M."/>
            <person name="Oliver B."/>
            <person name="Markow T.A."/>
            <person name="Kaufman T.C."/>
            <person name="Kellis M."/>
            <person name="Gelbart W."/>
            <person name="Iyer V.N."/>
            <person name="Pollard D.A."/>
            <person name="Sackton T.B."/>
            <person name="Larracuente A.M."/>
            <person name="Singh N.D."/>
            <person name="Abad J.P."/>
            <person name="Abt D.N."/>
            <person name="Adryan B."/>
            <person name="Aguade M."/>
            <person name="Akashi H."/>
            <person name="Anderson W.W."/>
            <person name="Aquadro C.F."/>
            <person name="Ardell D.H."/>
            <person name="Arguello R."/>
            <person name="Artieri C.G."/>
            <person name="Barbash D.A."/>
            <person name="Barker D."/>
            <person name="Barsanti P."/>
            <person name="Batterham P."/>
            <person name="Batzoglou S."/>
            <person name="Begun D."/>
            <person name="Bhutkar A."/>
            <person name="Blanco E."/>
            <person name="Bosak S.A."/>
            <person name="Bradley R.K."/>
            <person name="Brand A.D."/>
            <person name="Brent M.R."/>
            <person name="Brooks A.N."/>
            <person name="Brown R.H."/>
            <person name="Butlin R.K."/>
            <person name="Caggese C."/>
            <person name="Calvi B.R."/>
            <person name="Bernardo de Carvalho A."/>
            <person name="Caspi A."/>
            <person name="Castrezana S."/>
            <person name="Celniker S.E."/>
            <person name="Chang J.L."/>
            <person name="Chapple C."/>
            <person name="Chatterji S."/>
            <person name="Chinwalla A."/>
            <person name="Civetta A."/>
            <person name="Clifton S.W."/>
            <person name="Comeron J.M."/>
            <person name="Costello J.C."/>
            <person name="Coyne J.A."/>
            <person name="Daub J."/>
            <person name="David R.G."/>
            <person name="Delcher A.L."/>
            <person name="Delehaunty K."/>
            <person name="Do C.B."/>
            <person name="Ebling H."/>
            <person name="Edwards K."/>
            <person name="Eickbush T."/>
            <person name="Evans J.D."/>
            <person name="Filipski A."/>
            <person name="Findeiss S."/>
            <person name="Freyhult E."/>
            <person name="Fulton L."/>
            <person name="Fulton R."/>
            <person name="Garcia A.C."/>
            <person name="Gardiner A."/>
            <person name="Garfield D.A."/>
            <person name="Garvin B.E."/>
            <person name="Gibson G."/>
            <person name="Gilbert D."/>
            <person name="Gnerre S."/>
            <person name="Godfrey J."/>
            <person name="Good R."/>
            <person name="Gotea V."/>
            <person name="Gravely B."/>
            <person name="Greenberg A.J."/>
            <person name="Griffiths-Jones S."/>
            <person name="Gross S."/>
            <person name="Guigo R."/>
            <person name="Gustafson E.A."/>
            <person name="Haerty W."/>
            <person name="Hahn M.W."/>
            <person name="Halligan D.L."/>
            <person name="Halpern A.L."/>
            <person name="Halter G.M."/>
            <person name="Han M.V."/>
            <person name="Heger A."/>
            <person name="Hillier L."/>
            <person name="Hinrichs A.S."/>
            <person name="Holmes I."/>
            <person name="Hoskins R.A."/>
            <person name="Hubisz M.J."/>
            <person name="Hultmark D."/>
            <person name="Huntley M.A."/>
            <person name="Jaffe D.B."/>
            <person name="Jagadeeshan S."/>
            <person name="Jeck W.R."/>
            <person name="Johnson J."/>
            <person name="Jones C.D."/>
            <person name="Jordan W.C."/>
            <person name="Karpen G.H."/>
            <person name="Kataoka E."/>
            <person name="Keightley P.D."/>
            <person name="Kheradpour P."/>
            <person name="Kirkness E.F."/>
            <person name="Koerich L.B."/>
            <person name="Kristiansen K."/>
            <person name="Kudrna D."/>
            <person name="Kulathinal R.J."/>
            <person name="Kumar S."/>
            <person name="Kwok R."/>
            <person name="Lander E."/>
            <person name="Langley C.H."/>
            <person name="Lapoint R."/>
            <person name="Lazzaro B.P."/>
            <person name="Lee S.J."/>
            <person name="Levesque L."/>
            <person name="Li R."/>
            <person name="Lin C.F."/>
            <person name="Lin M.F."/>
            <person name="Lindblad-Toh K."/>
            <person name="Llopart A."/>
            <person name="Long M."/>
            <person name="Low L."/>
            <person name="Lozovsky E."/>
            <person name="Lu J."/>
            <person name="Luo M."/>
            <person name="Machado C.A."/>
            <person name="Makalowski W."/>
            <person name="Marzo M."/>
            <person name="Matsuda M."/>
            <person name="Matzkin L."/>
            <person name="McAllister B."/>
            <person name="McBride C.S."/>
            <person name="McKernan B."/>
            <person name="McKernan K."/>
            <person name="Mendez-Lago M."/>
            <person name="Minx P."/>
            <person name="Mollenhauer M.U."/>
            <person name="Montooth K."/>
            <person name="Mount S.M."/>
            <person name="Mu X."/>
            <person name="Myers E."/>
            <person name="Negre B."/>
            <person name="Newfeld S."/>
            <person name="Nielsen R."/>
            <person name="Noor M.A."/>
            <person name="O'Grady P."/>
            <person name="Pachter L."/>
            <person name="Papaceit M."/>
            <person name="Parisi M.J."/>
            <person name="Parisi M."/>
            <person name="Parts L."/>
            <person name="Pedersen J.S."/>
            <person name="Pesole G."/>
            <person name="Phillippy A.M."/>
            <person name="Ponting C.P."/>
            <person name="Pop M."/>
            <person name="Porcelli D."/>
            <person name="Powell J.R."/>
            <person name="Prohaska S."/>
            <person name="Pruitt K."/>
            <person name="Puig M."/>
            <person name="Quesneville H."/>
            <person name="Ram K.R."/>
            <person name="Rand D."/>
            <person name="Rasmussen M.D."/>
            <person name="Reed L.K."/>
            <person name="Reenan R."/>
            <person name="Reily A."/>
            <person name="Remington K.A."/>
            <person name="Rieger T.T."/>
            <person name="Ritchie M.G."/>
            <person name="Robin C."/>
            <person name="Rogers Y.H."/>
            <person name="Rohde C."/>
            <person name="Rozas J."/>
            <person name="Rubenfield M.J."/>
            <person name="Ruiz A."/>
            <person name="Russo S."/>
            <person name="Salzberg S.L."/>
            <person name="Sanchez-Gracia A."/>
            <person name="Saranga D.J."/>
            <person name="Sato H."/>
            <person name="Schaeffer S.W."/>
            <person name="Schatz M.C."/>
            <person name="Schlenke T."/>
            <person name="Schwartz R."/>
            <person name="Segarra C."/>
            <person name="Singh R.S."/>
            <person name="Sirot L."/>
            <person name="Sirota M."/>
            <person name="Sisneros N.B."/>
            <person name="Smith C.D."/>
            <person name="Smith T.F."/>
            <person name="Spieth J."/>
            <person name="Stage D.E."/>
            <person name="Stark A."/>
            <person name="Stephan W."/>
            <person name="Strausberg R.L."/>
            <person name="Strempel S."/>
            <person name="Sturgill D."/>
            <person name="Sutton G."/>
            <person name="Sutton G.G."/>
            <person name="Tao W."/>
            <person name="Teichmann S."/>
            <person name="Tobari Y.N."/>
            <person name="Tomimura Y."/>
            <person name="Tsolas J.M."/>
            <person name="Valente V.L."/>
            <person name="Venter E."/>
            <person name="Venter J.C."/>
            <person name="Vicario S."/>
            <person name="Vieira F.G."/>
            <person name="Vilella A.J."/>
            <person name="Villasante A."/>
            <person name="Walenz B."/>
            <person name="Wang J."/>
            <person name="Wasserman M."/>
            <person name="Watts T."/>
            <person name="Wilson D."/>
            <person name="Wilson R.K."/>
            <person name="Wing R.A."/>
            <person name="Wolfner M.F."/>
            <person name="Wong A."/>
            <person name="Wong G.K."/>
            <person name="Wu C.I."/>
            <person name="Wu G."/>
            <person name="Yamamoto D."/>
            <person name="Yang H.P."/>
            <person name="Yang S.P."/>
            <person name="Yorke J.A."/>
            <person name="Yoshida K."/>
            <person name="Zdobnov E."/>
            <person name="Zhang P."/>
            <person name="Zhang Y."/>
            <person name="Zimin A.V."/>
            <person name="Baldwin J."/>
            <person name="Abdouelleil A."/>
            <person name="Abdulkadir J."/>
            <person name="Abebe A."/>
            <person name="Abera B."/>
            <person name="Abreu J."/>
            <person name="Acer S.C."/>
            <person name="Aftuck L."/>
            <person name="Alexander A."/>
            <person name="An P."/>
            <person name="Anderson E."/>
            <person name="Anderson S."/>
            <person name="Arachi H."/>
            <person name="Azer M."/>
            <person name="Bachantsang P."/>
            <person name="Barry A."/>
            <person name="Bayul T."/>
            <person name="Berlin A."/>
            <person name="Bessette D."/>
            <person name="Bloom T."/>
            <person name="Blye J."/>
            <person name="Boguslavskiy L."/>
            <person name="Bonnet C."/>
            <person name="Boukhgalter B."/>
            <person name="Bourzgui I."/>
            <person name="Brown A."/>
            <person name="Cahill P."/>
            <person name="Channer S."/>
            <person name="Cheshatsang Y."/>
            <person name="Chuda L."/>
            <person name="Citroen M."/>
            <person name="Collymore A."/>
            <person name="Cooke P."/>
            <person name="Costello M."/>
            <person name="D'Aco K."/>
            <person name="Daza R."/>
            <person name="De Haan G."/>
            <person name="DeGray S."/>
            <person name="DeMaso C."/>
            <person name="Dhargay N."/>
            <person name="Dooley K."/>
            <person name="Dooley E."/>
            <person name="Doricent M."/>
            <person name="Dorje P."/>
            <person name="Dorjee K."/>
            <person name="Dupes A."/>
            <person name="Elong R."/>
            <person name="Falk J."/>
            <person name="Farina A."/>
            <person name="Faro S."/>
            <person name="Ferguson D."/>
            <person name="Fisher S."/>
            <person name="Foley C.D."/>
            <person name="Franke A."/>
            <person name="Friedrich D."/>
            <person name="Gadbois L."/>
            <person name="Gearin G."/>
            <person name="Gearin C.R."/>
            <person name="Giannoukos G."/>
            <person name="Goode T."/>
            <person name="Graham J."/>
            <person name="Grandbois E."/>
            <person name="Grewal S."/>
            <person name="Gyaltsen K."/>
            <person name="Hafez N."/>
            <person name="Hagos B."/>
            <person name="Hall J."/>
            <person name="Henson C."/>
            <person name="Hollinger A."/>
            <person name="Honan T."/>
            <person name="Huard M.D."/>
            <person name="Hughes L."/>
            <person name="Hurhula B."/>
            <person name="Husby M.E."/>
            <person name="Kamat A."/>
            <person name="Kanga B."/>
            <person name="Kashin S."/>
            <person name="Khazanovich D."/>
            <person name="Kisner P."/>
            <person name="Lance K."/>
            <person name="Lara M."/>
            <person name="Lee W."/>
            <person name="Lennon N."/>
            <person name="Letendre F."/>
            <person name="LeVine R."/>
            <person name="Lipovsky A."/>
            <person name="Liu X."/>
            <person name="Liu J."/>
            <person name="Liu S."/>
            <person name="Lokyitsang T."/>
            <person name="Lokyitsang Y."/>
            <person name="Lubonja R."/>
            <person name="Lui A."/>
            <person name="MacDonald P."/>
            <person name="Magnisalis V."/>
            <person name="Maru K."/>
            <person name="Matthews C."/>
            <person name="McCusker W."/>
            <person name="McDonough S."/>
            <person name="Mehta T."/>
            <person name="Meldrim J."/>
            <person name="Meneus L."/>
            <person name="Mihai O."/>
            <person name="Mihalev A."/>
            <person name="Mihova T."/>
            <person name="Mittelman R."/>
            <person name="Mlenga V."/>
            <person name="Montmayeur A."/>
            <person name="Mulrain L."/>
            <person name="Navidi A."/>
            <person name="Naylor J."/>
            <person name="Negash T."/>
            <person name="Nguyen T."/>
            <person name="Nguyen N."/>
            <person name="Nicol R."/>
            <person name="Norbu C."/>
            <person name="Norbu N."/>
            <person name="Novod N."/>
            <person name="O'Neill B."/>
            <person name="Osman S."/>
            <person name="Markiewicz E."/>
            <person name="Oyono O.L."/>
            <person name="Patti C."/>
            <person name="Phunkhang P."/>
            <person name="Pierre F."/>
            <person name="Priest M."/>
            <person name="Raghuraman S."/>
            <person name="Rege F."/>
            <person name="Reyes R."/>
            <person name="Rise C."/>
            <person name="Rogov P."/>
            <person name="Ross K."/>
            <person name="Ryan E."/>
            <person name="Settipalli S."/>
            <person name="Shea T."/>
            <person name="Sherpa N."/>
            <person name="Shi L."/>
            <person name="Shih D."/>
            <person name="Sparrow T."/>
            <person name="Spaulding J."/>
            <person name="Stalker J."/>
            <person name="Stange-Thomann N."/>
            <person name="Stavropoulos S."/>
            <person name="Stone C."/>
            <person name="Strader C."/>
            <person name="Tesfaye S."/>
            <person name="Thomson T."/>
            <person name="Thoulutsang Y."/>
            <person name="Thoulutsang D."/>
            <person name="Topham K."/>
            <person name="Topping I."/>
            <person name="Tsamla T."/>
            <person name="Vassiliev H."/>
            <person name="Vo A."/>
            <person name="Wangchuk T."/>
            <person name="Wangdi T."/>
            <person name="Weiand M."/>
            <person name="Wilkinson J."/>
            <person name="Wilson A."/>
            <person name="Yadav S."/>
            <person name="Young G."/>
            <person name="Yu Q."/>
            <person name="Zembek L."/>
            <person name="Zhong D."/>
            <person name="Zimmer A."/>
            <person name="Zwirko Z."/>
            <person name="Jaffe D.B."/>
            <person name="Alvarez P."/>
            <person name="Brockman W."/>
            <person name="Butler J."/>
            <person name="Chin C."/>
            <person name="Gnerre S."/>
            <person name="Grabherr M."/>
            <person name="Kleber M."/>
            <person name="Mauceli E."/>
            <person name="MacCallum I."/>
        </authorList>
    </citation>
    <scope>NUCLEOTIDE SEQUENCE [LARGE SCALE GENOMIC DNA]</scope>
    <source>
        <strain evidence="3">MSH-3 / Tucson 14011-0111.49</strain>
    </source>
</reference>
<proteinExistence type="predicted"/>
<evidence type="ECO:0000313" key="3">
    <source>
        <dbReference type="Proteomes" id="UP000008744"/>
    </source>
</evidence>
<protein>
    <submittedName>
        <fullName evidence="2">GL22768</fullName>
    </submittedName>
</protein>